<dbReference type="AlphaFoldDB" id="A0A1I3QTQ5"/>
<feature type="domain" description="Peptidase M50" evidence="13">
    <location>
        <begin position="144"/>
        <end position="178"/>
    </location>
</feature>
<comment type="cofactor">
    <cofactor evidence="1">
        <name>Zn(2+)</name>
        <dbReference type="ChEBI" id="CHEBI:29105"/>
    </cofactor>
</comment>
<keyword evidence="4 14" id="KW-0645">Protease</keyword>
<dbReference type="CDD" id="cd06160">
    <property type="entry name" value="S2P-M50_like_2"/>
    <property type="match status" value="1"/>
</dbReference>
<dbReference type="GO" id="GO:0016020">
    <property type="term" value="C:membrane"/>
    <property type="evidence" value="ECO:0007669"/>
    <property type="project" value="UniProtKB-SubCell"/>
</dbReference>
<evidence type="ECO:0000256" key="11">
    <source>
        <dbReference type="ARBA" id="ARBA00023136"/>
    </source>
</evidence>
<reference evidence="14 15" key="1">
    <citation type="submission" date="2016-10" db="EMBL/GenBank/DDBJ databases">
        <authorList>
            <person name="de Groot N.N."/>
        </authorList>
    </citation>
    <scope>NUCLEOTIDE SEQUENCE [LARGE SCALE GENOMIC DNA]</scope>
    <source>
        <strain evidence="14 15">DSM 44778</strain>
    </source>
</reference>
<feature type="transmembrane region" description="Helical" evidence="12">
    <location>
        <begin position="343"/>
        <end position="363"/>
    </location>
</feature>
<evidence type="ECO:0000256" key="4">
    <source>
        <dbReference type="ARBA" id="ARBA00022670"/>
    </source>
</evidence>
<dbReference type="Pfam" id="PF02163">
    <property type="entry name" value="Peptidase_M50"/>
    <property type="match status" value="2"/>
</dbReference>
<dbReference type="Proteomes" id="UP000199545">
    <property type="component" value="Unassembled WGS sequence"/>
</dbReference>
<evidence type="ECO:0000259" key="13">
    <source>
        <dbReference type="Pfam" id="PF02163"/>
    </source>
</evidence>
<feature type="domain" description="Peptidase M50" evidence="13">
    <location>
        <begin position="65"/>
        <end position="138"/>
    </location>
</feature>
<keyword evidence="15" id="KW-1185">Reference proteome</keyword>
<keyword evidence="5 12" id="KW-0812">Transmembrane</keyword>
<organism evidence="14 15">
    <name type="scientific">Thermoflavimicrobium dichotomicum</name>
    <dbReference type="NCBI Taxonomy" id="46223"/>
    <lineage>
        <taxon>Bacteria</taxon>
        <taxon>Bacillati</taxon>
        <taxon>Bacillota</taxon>
        <taxon>Bacilli</taxon>
        <taxon>Bacillales</taxon>
        <taxon>Thermoactinomycetaceae</taxon>
        <taxon>Thermoflavimicrobium</taxon>
    </lineage>
</organism>
<comment type="similarity">
    <text evidence="3">Belongs to the peptidase M50B family.</text>
</comment>
<dbReference type="PANTHER" id="PTHR39188:SF3">
    <property type="entry name" value="STAGE IV SPORULATION PROTEIN FB"/>
    <property type="match status" value="1"/>
</dbReference>
<feature type="transmembrane region" description="Helical" evidence="12">
    <location>
        <begin position="88"/>
        <end position="106"/>
    </location>
</feature>
<keyword evidence="6" id="KW-0479">Metal-binding</keyword>
<dbReference type="PANTHER" id="PTHR39188">
    <property type="entry name" value="MEMBRANE-ASSOCIATED ZINC METALLOPROTEASE M50B"/>
    <property type="match status" value="1"/>
</dbReference>
<keyword evidence="11 12" id="KW-0472">Membrane</keyword>
<accession>A0A1I3QTQ5</accession>
<evidence type="ECO:0000256" key="10">
    <source>
        <dbReference type="ARBA" id="ARBA00023049"/>
    </source>
</evidence>
<evidence type="ECO:0000313" key="14">
    <source>
        <dbReference type="EMBL" id="SFJ36842.1"/>
    </source>
</evidence>
<evidence type="ECO:0000256" key="5">
    <source>
        <dbReference type="ARBA" id="ARBA00022692"/>
    </source>
</evidence>
<evidence type="ECO:0000256" key="1">
    <source>
        <dbReference type="ARBA" id="ARBA00001947"/>
    </source>
</evidence>
<protein>
    <submittedName>
        <fullName evidence="14">Zn-dependent protease (Includes SpoIVFB)</fullName>
    </submittedName>
</protein>
<evidence type="ECO:0000256" key="12">
    <source>
        <dbReference type="SAM" id="Phobius"/>
    </source>
</evidence>
<proteinExistence type="inferred from homology"/>
<dbReference type="EMBL" id="FORR01000008">
    <property type="protein sequence ID" value="SFJ36842.1"/>
    <property type="molecule type" value="Genomic_DNA"/>
</dbReference>
<keyword evidence="10" id="KW-0482">Metalloprotease</keyword>
<feature type="transmembrane region" description="Helical" evidence="12">
    <location>
        <begin position="52"/>
        <end position="76"/>
    </location>
</feature>
<keyword evidence="8" id="KW-0862">Zinc</keyword>
<dbReference type="GO" id="GO:0006508">
    <property type="term" value="P:proteolysis"/>
    <property type="evidence" value="ECO:0007669"/>
    <property type="project" value="UniProtKB-KW"/>
</dbReference>
<dbReference type="GO" id="GO:0046872">
    <property type="term" value="F:metal ion binding"/>
    <property type="evidence" value="ECO:0007669"/>
    <property type="project" value="UniProtKB-KW"/>
</dbReference>
<dbReference type="STRING" id="46223.SAMN05421852_10877"/>
<dbReference type="InterPro" id="IPR008915">
    <property type="entry name" value="Peptidase_M50"/>
</dbReference>
<evidence type="ECO:0000256" key="3">
    <source>
        <dbReference type="ARBA" id="ARBA00007931"/>
    </source>
</evidence>
<feature type="transmembrane region" description="Helical" evidence="12">
    <location>
        <begin position="145"/>
        <end position="167"/>
    </location>
</feature>
<evidence type="ECO:0000256" key="2">
    <source>
        <dbReference type="ARBA" id="ARBA00004141"/>
    </source>
</evidence>
<name>A0A1I3QTQ5_9BACL</name>
<evidence type="ECO:0000256" key="8">
    <source>
        <dbReference type="ARBA" id="ARBA00022833"/>
    </source>
</evidence>
<feature type="transmembrane region" description="Helical" evidence="12">
    <location>
        <begin position="179"/>
        <end position="209"/>
    </location>
</feature>
<dbReference type="OrthoDB" id="9781963at2"/>
<evidence type="ECO:0000256" key="9">
    <source>
        <dbReference type="ARBA" id="ARBA00022989"/>
    </source>
</evidence>
<keyword evidence="7" id="KW-0378">Hydrolase</keyword>
<keyword evidence="9 12" id="KW-1133">Transmembrane helix</keyword>
<dbReference type="GO" id="GO:0008237">
    <property type="term" value="F:metallopeptidase activity"/>
    <property type="evidence" value="ECO:0007669"/>
    <property type="project" value="UniProtKB-KW"/>
</dbReference>
<evidence type="ECO:0000313" key="15">
    <source>
        <dbReference type="Proteomes" id="UP000199545"/>
    </source>
</evidence>
<sequence>MSENRSKKPRGRIASWLVGLGAVLLSLGGKLKSLLPLLKLGKFGGTIISLVISVWAYTVFYPLELAIGLVLLILIHELGHVWAAKRKGLPVTAPAFIPFLGALIMMKRQPQDAVTEAYIAYGGPLVGTIGALACYGLGMITDNEVFYVIAMLGFFINLFNLIPVHPLDGGRIVVAITRWLWVVGLVIGLALIIYLQSLLLLVFYLLFVFEIWSTFRKRKQGLKPRTIRQVLQVPTEHFLQNGVWVPGEEHRRPLFFRQYCDLNTQMHMVDIEYPGVGVIGRFNEFEGQIEKVELIQTRRMDDVYPSIVQMVIEITYFVSSAEFIEKEKRYFQIPLKKRIQFSVAYVGLIALLIYMMVITYPFIERVPTATG</sequence>
<gene>
    <name evidence="14" type="ORF">SAMN05421852_10877</name>
</gene>
<comment type="subcellular location">
    <subcellularLocation>
        <location evidence="2">Membrane</location>
        <topology evidence="2">Multi-pass membrane protein</topology>
    </subcellularLocation>
</comment>
<dbReference type="RefSeq" id="WP_093229902.1">
    <property type="nucleotide sequence ID" value="NZ_FORR01000008.1"/>
</dbReference>
<feature type="transmembrane region" description="Helical" evidence="12">
    <location>
        <begin position="118"/>
        <end position="138"/>
    </location>
</feature>
<evidence type="ECO:0000256" key="7">
    <source>
        <dbReference type="ARBA" id="ARBA00022801"/>
    </source>
</evidence>
<evidence type="ECO:0000256" key="6">
    <source>
        <dbReference type="ARBA" id="ARBA00022723"/>
    </source>
</evidence>